<dbReference type="EMBL" id="HBGT01010665">
    <property type="protein sequence ID" value="CAD9404486.1"/>
    <property type="molecule type" value="Transcribed_RNA"/>
</dbReference>
<name>A0A7S2BRQ8_9STRA</name>
<accession>A0A7S2BRQ8</accession>
<organism evidence="1">
    <name type="scientific">Florenciella parvula</name>
    <dbReference type="NCBI Taxonomy" id="236787"/>
    <lineage>
        <taxon>Eukaryota</taxon>
        <taxon>Sar</taxon>
        <taxon>Stramenopiles</taxon>
        <taxon>Ochrophyta</taxon>
        <taxon>Dictyochophyceae</taxon>
        <taxon>Florenciellales</taxon>
        <taxon>Florenciella</taxon>
    </lineage>
</organism>
<gene>
    <name evidence="1" type="ORF">FPAR1323_LOCUS5823</name>
</gene>
<reference evidence="1" key="1">
    <citation type="submission" date="2021-01" db="EMBL/GenBank/DDBJ databases">
        <authorList>
            <person name="Corre E."/>
            <person name="Pelletier E."/>
            <person name="Niang G."/>
            <person name="Scheremetjew M."/>
            <person name="Finn R."/>
            <person name="Kale V."/>
            <person name="Holt S."/>
            <person name="Cochrane G."/>
            <person name="Meng A."/>
            <person name="Brown T."/>
            <person name="Cohen L."/>
        </authorList>
    </citation>
    <scope>NUCLEOTIDE SEQUENCE</scope>
    <source>
        <strain evidence="1">RCC1693</strain>
    </source>
</reference>
<sequence length="161" mass="16207">MACQIRRCSSTTLAPMNDALCTTAASCAGSSHPRWVRRSKGQRTDIAWRSPSQRVGLALQGGPTHVCNRLKASTDSLMVAGVSWAAAAAATAAPGGVTSHPMGEAAAPMAQHAAGYVAQAALGAAFTLMAAQRATEAAEAAASEGGALMRTVSNNGIAVQS</sequence>
<protein>
    <submittedName>
        <fullName evidence="1">Uncharacterized protein</fullName>
    </submittedName>
</protein>
<proteinExistence type="predicted"/>
<dbReference type="AlphaFoldDB" id="A0A7S2BRQ8"/>
<evidence type="ECO:0000313" key="1">
    <source>
        <dbReference type="EMBL" id="CAD9404486.1"/>
    </source>
</evidence>